<comment type="subcellular location">
    <subcellularLocation>
        <location evidence="1">Membrane</location>
        <topology evidence="1">Multi-pass membrane protein</topology>
    </subcellularLocation>
</comment>
<dbReference type="Pfam" id="PF04479">
    <property type="entry name" value="RTA1"/>
    <property type="match status" value="1"/>
</dbReference>
<dbReference type="GO" id="GO:0000324">
    <property type="term" value="C:fungal-type vacuole"/>
    <property type="evidence" value="ECO:0007669"/>
    <property type="project" value="TreeGrafter"/>
</dbReference>
<accession>A0A507AXK2</accession>
<dbReference type="InParanoid" id="A0A507AXK2"/>
<evidence type="ECO:0000256" key="4">
    <source>
        <dbReference type="ARBA" id="ARBA00023136"/>
    </source>
</evidence>
<comment type="caution">
    <text evidence="6">The sequence shown here is derived from an EMBL/GenBank/DDBJ whole genome shotgun (WGS) entry which is preliminary data.</text>
</comment>
<feature type="transmembrane region" description="Helical" evidence="5">
    <location>
        <begin position="136"/>
        <end position="154"/>
    </location>
</feature>
<evidence type="ECO:0000256" key="1">
    <source>
        <dbReference type="ARBA" id="ARBA00004141"/>
    </source>
</evidence>
<keyword evidence="7" id="KW-1185">Reference proteome</keyword>
<evidence type="ECO:0000256" key="2">
    <source>
        <dbReference type="ARBA" id="ARBA00022692"/>
    </source>
</evidence>
<evidence type="ECO:0000313" key="7">
    <source>
        <dbReference type="Proteomes" id="UP000319257"/>
    </source>
</evidence>
<protein>
    <recommendedName>
        <fullName evidence="8">Parasitic phase-specific protein PSP-1</fullName>
    </recommendedName>
</protein>
<dbReference type="STRING" id="1093900.A0A507AXK2"/>
<dbReference type="GeneID" id="41968449"/>
<feature type="transmembrane region" description="Helical" evidence="5">
    <location>
        <begin position="36"/>
        <end position="56"/>
    </location>
</feature>
<keyword evidence="2 5" id="KW-0812">Transmembrane</keyword>
<feature type="transmembrane region" description="Helical" evidence="5">
    <location>
        <begin position="217"/>
        <end position="239"/>
    </location>
</feature>
<dbReference type="RefSeq" id="XP_030992895.1">
    <property type="nucleotide sequence ID" value="XM_031132640.1"/>
</dbReference>
<sequence length="312" mass="34283">MSRQHPGNFIYFGPGANCTLELCDVGTSVYRYRPHLAANITFIALYAVAIAVHVLLGFRWKNWWFVGCVVASCLVEILGYVGRIMLYYNPWSFIAFMIQIICITIGPVFYCAAIYCTLARVINHFAPSLSRFPPRLFYWVFIPCDIVSLALQGAGGALSTNSEGSNSMGVNITLAGLAFQVATLVAFSAFFIDFLARLYRLRHKGGSTIEGPAVDTLRVRLFFGFLSAAVLLTLARCIYRVDELSEGYDGPLIGDEGLFIGLEGVLVILSIFALCIGHPGMLLNKDSQSRRSSQGIITEAIVESGSSIEREK</sequence>
<dbReference type="OrthoDB" id="4521223at2759"/>
<dbReference type="PANTHER" id="PTHR31465">
    <property type="entry name" value="PROTEIN RTA1-RELATED"/>
    <property type="match status" value="1"/>
</dbReference>
<dbReference type="InterPro" id="IPR007568">
    <property type="entry name" value="RTA1"/>
</dbReference>
<evidence type="ECO:0000256" key="3">
    <source>
        <dbReference type="ARBA" id="ARBA00022989"/>
    </source>
</evidence>
<dbReference type="FunCoup" id="A0A507AXK2">
    <property type="interactions" value="31"/>
</dbReference>
<keyword evidence="3 5" id="KW-1133">Transmembrane helix</keyword>
<feature type="transmembrane region" description="Helical" evidence="5">
    <location>
        <begin position="174"/>
        <end position="196"/>
    </location>
</feature>
<proteinExistence type="predicted"/>
<feature type="transmembrane region" description="Helical" evidence="5">
    <location>
        <begin position="93"/>
        <end position="115"/>
    </location>
</feature>
<organism evidence="6 7">
    <name type="scientific">Thyridium curvatum</name>
    <dbReference type="NCBI Taxonomy" id="1093900"/>
    <lineage>
        <taxon>Eukaryota</taxon>
        <taxon>Fungi</taxon>
        <taxon>Dikarya</taxon>
        <taxon>Ascomycota</taxon>
        <taxon>Pezizomycotina</taxon>
        <taxon>Sordariomycetes</taxon>
        <taxon>Sordariomycetidae</taxon>
        <taxon>Thyridiales</taxon>
        <taxon>Thyridiaceae</taxon>
        <taxon>Thyridium</taxon>
    </lineage>
</organism>
<dbReference type="Proteomes" id="UP000319257">
    <property type="component" value="Unassembled WGS sequence"/>
</dbReference>
<evidence type="ECO:0008006" key="8">
    <source>
        <dbReference type="Google" id="ProtNLM"/>
    </source>
</evidence>
<evidence type="ECO:0000313" key="6">
    <source>
        <dbReference type="EMBL" id="TPX11184.1"/>
    </source>
</evidence>
<feature type="transmembrane region" description="Helical" evidence="5">
    <location>
        <begin position="63"/>
        <end position="81"/>
    </location>
</feature>
<evidence type="ECO:0000256" key="5">
    <source>
        <dbReference type="SAM" id="Phobius"/>
    </source>
</evidence>
<reference evidence="6 7" key="1">
    <citation type="submission" date="2019-06" db="EMBL/GenBank/DDBJ databases">
        <title>Draft genome sequence of the filamentous fungus Phialemoniopsis curvata isolated from diesel fuel.</title>
        <authorList>
            <person name="Varaljay V.A."/>
            <person name="Lyon W.J."/>
            <person name="Crouch A.L."/>
            <person name="Drake C.E."/>
            <person name="Hollomon J.M."/>
            <person name="Nadeau L.J."/>
            <person name="Nunn H.S."/>
            <person name="Stevenson B.S."/>
            <person name="Bojanowski C.L."/>
            <person name="Crookes-Goodson W.J."/>
        </authorList>
    </citation>
    <scope>NUCLEOTIDE SEQUENCE [LARGE SCALE GENOMIC DNA]</scope>
    <source>
        <strain evidence="6 7">D216</strain>
    </source>
</reference>
<dbReference type="AlphaFoldDB" id="A0A507AXK2"/>
<keyword evidence="4 5" id="KW-0472">Membrane</keyword>
<gene>
    <name evidence="6" type="ORF">E0L32_001002</name>
</gene>
<dbReference type="PANTHER" id="PTHR31465:SF9">
    <property type="entry name" value="SPHINGOID LONG-CHAIN BASE TRANSPORTER RSB1"/>
    <property type="match status" value="1"/>
</dbReference>
<dbReference type="GO" id="GO:0005886">
    <property type="term" value="C:plasma membrane"/>
    <property type="evidence" value="ECO:0007669"/>
    <property type="project" value="TreeGrafter"/>
</dbReference>
<feature type="transmembrane region" description="Helical" evidence="5">
    <location>
        <begin position="259"/>
        <end position="283"/>
    </location>
</feature>
<dbReference type="EMBL" id="SKBQ01000004">
    <property type="protein sequence ID" value="TPX11184.1"/>
    <property type="molecule type" value="Genomic_DNA"/>
</dbReference>
<name>A0A507AXK2_9PEZI</name>